<proteinExistence type="inferred from homology"/>
<evidence type="ECO:0000313" key="9">
    <source>
        <dbReference type="Proteomes" id="UP001165366"/>
    </source>
</evidence>
<evidence type="ECO:0000256" key="5">
    <source>
        <dbReference type="ARBA" id="ARBA00023284"/>
    </source>
</evidence>
<dbReference type="PANTHER" id="PTHR13887:SF14">
    <property type="entry name" value="DISULFIDE BOND FORMATION PROTEIN D"/>
    <property type="match status" value="1"/>
</dbReference>
<keyword evidence="4" id="KW-1015">Disulfide bond</keyword>
<feature type="domain" description="Thioredoxin-like fold" evidence="7">
    <location>
        <begin position="45"/>
        <end position="198"/>
    </location>
</feature>
<organism evidence="8 9">
    <name type="scientific">Rhodohalobacter sulfatireducens</name>
    <dbReference type="NCBI Taxonomy" id="2911366"/>
    <lineage>
        <taxon>Bacteria</taxon>
        <taxon>Pseudomonadati</taxon>
        <taxon>Balneolota</taxon>
        <taxon>Balneolia</taxon>
        <taxon>Balneolales</taxon>
        <taxon>Balneolaceae</taxon>
        <taxon>Rhodohalobacter</taxon>
    </lineage>
</organism>
<evidence type="ECO:0000313" key="8">
    <source>
        <dbReference type="EMBL" id="MCG2586929.1"/>
    </source>
</evidence>
<sequence length="205" mass="23953">MNKKVIQSVAFIAFIGVAITALYYGGVFGNSSTQTQENAPRQAQEVRILKYSDYQCPACKVYIPLEEQLKAEYGDMIEIEYRHFPLRGHQFADLAARATEAAREQGKFEQMHDLVFEYQEEWSQGGAREYFFDFAEQIGLNMDQFENDIESEQIRQRVNSQLQEGLRRTVNSTPTYFMNGQKLRQNPQSYEQFKAIVELYMYRSE</sequence>
<dbReference type="SUPFAM" id="SSF52833">
    <property type="entry name" value="Thioredoxin-like"/>
    <property type="match status" value="1"/>
</dbReference>
<dbReference type="InterPro" id="IPR012336">
    <property type="entry name" value="Thioredoxin-like_fold"/>
</dbReference>
<evidence type="ECO:0000256" key="2">
    <source>
        <dbReference type="ARBA" id="ARBA00022729"/>
    </source>
</evidence>
<accession>A0ABS9K7U3</accession>
<protein>
    <submittedName>
        <fullName evidence="8">DsbA family protein</fullName>
    </submittedName>
</protein>
<keyword evidence="6" id="KW-1133">Transmembrane helix</keyword>
<comment type="caution">
    <text evidence="8">The sequence shown here is derived from an EMBL/GenBank/DDBJ whole genome shotgun (WGS) entry which is preliminary data.</text>
</comment>
<reference evidence="8" key="1">
    <citation type="submission" date="2022-01" db="EMBL/GenBank/DDBJ databases">
        <authorList>
            <person name="Wang Y."/>
        </authorList>
    </citation>
    <scope>NUCLEOTIDE SEQUENCE</scope>
    <source>
        <strain evidence="8">WB101</strain>
    </source>
</reference>
<evidence type="ECO:0000259" key="7">
    <source>
        <dbReference type="Pfam" id="PF13462"/>
    </source>
</evidence>
<dbReference type="EMBL" id="JAKLWS010000001">
    <property type="protein sequence ID" value="MCG2586929.1"/>
    <property type="molecule type" value="Genomic_DNA"/>
</dbReference>
<evidence type="ECO:0000256" key="3">
    <source>
        <dbReference type="ARBA" id="ARBA00023002"/>
    </source>
</evidence>
<dbReference type="Gene3D" id="3.40.30.10">
    <property type="entry name" value="Glutaredoxin"/>
    <property type="match status" value="1"/>
</dbReference>
<keyword evidence="2" id="KW-0732">Signal</keyword>
<keyword evidence="3" id="KW-0560">Oxidoreductase</keyword>
<gene>
    <name evidence="8" type="ORF">L6773_00025</name>
</gene>
<evidence type="ECO:0000256" key="6">
    <source>
        <dbReference type="SAM" id="Phobius"/>
    </source>
</evidence>
<name>A0ABS9K7U3_9BACT</name>
<reference evidence="8" key="2">
    <citation type="submission" date="2024-05" db="EMBL/GenBank/DDBJ databases">
        <title>Rhodohalobacter halophilus gen. nov., sp. nov., a moderately halophilic member of the family Balneolaceae.</title>
        <authorList>
            <person name="Xia J."/>
        </authorList>
    </citation>
    <scope>NUCLEOTIDE SEQUENCE</scope>
    <source>
        <strain evidence="8">WB101</strain>
    </source>
</reference>
<dbReference type="PANTHER" id="PTHR13887">
    <property type="entry name" value="GLUTATHIONE S-TRANSFERASE KAPPA"/>
    <property type="match status" value="1"/>
</dbReference>
<dbReference type="InterPro" id="IPR036249">
    <property type="entry name" value="Thioredoxin-like_sf"/>
</dbReference>
<keyword evidence="6" id="KW-0472">Membrane</keyword>
<comment type="similarity">
    <text evidence="1">Belongs to the thioredoxin family. DsbA subfamily.</text>
</comment>
<keyword evidence="9" id="KW-1185">Reference proteome</keyword>
<dbReference type="Proteomes" id="UP001165366">
    <property type="component" value="Unassembled WGS sequence"/>
</dbReference>
<dbReference type="Pfam" id="PF13462">
    <property type="entry name" value="Thioredoxin_4"/>
    <property type="match status" value="1"/>
</dbReference>
<keyword evidence="5" id="KW-0676">Redox-active center</keyword>
<evidence type="ECO:0000256" key="1">
    <source>
        <dbReference type="ARBA" id="ARBA00005791"/>
    </source>
</evidence>
<dbReference type="RefSeq" id="WP_237851779.1">
    <property type="nucleotide sequence ID" value="NZ_JAKLWS010000001.1"/>
</dbReference>
<evidence type="ECO:0000256" key="4">
    <source>
        <dbReference type="ARBA" id="ARBA00023157"/>
    </source>
</evidence>
<feature type="transmembrane region" description="Helical" evidence="6">
    <location>
        <begin position="6"/>
        <end position="24"/>
    </location>
</feature>
<keyword evidence="6" id="KW-0812">Transmembrane</keyword>